<accession>A0A1A7NQ46</accession>
<dbReference type="InterPro" id="IPR047272">
    <property type="entry name" value="S49_SppA_C"/>
</dbReference>
<keyword evidence="4" id="KW-0645">Protease</keyword>
<keyword evidence="7" id="KW-0720">Serine protease</keyword>
<name>A0A1A7NQ46_9PAST</name>
<dbReference type="SUPFAM" id="SSF52096">
    <property type="entry name" value="ClpP/crotonase"/>
    <property type="match status" value="1"/>
</dbReference>
<dbReference type="GO" id="GO:0004252">
    <property type="term" value="F:serine-type endopeptidase activity"/>
    <property type="evidence" value="ECO:0007669"/>
    <property type="project" value="InterPro"/>
</dbReference>
<evidence type="ECO:0000256" key="3">
    <source>
        <dbReference type="ARBA" id="ARBA00022475"/>
    </source>
</evidence>
<evidence type="ECO:0000256" key="10">
    <source>
        <dbReference type="SAM" id="MobiDB-lite"/>
    </source>
</evidence>
<evidence type="ECO:0000256" key="11">
    <source>
        <dbReference type="SAM" id="Phobius"/>
    </source>
</evidence>
<comment type="subcellular location">
    <subcellularLocation>
        <location evidence="1">Cell membrane</location>
    </subcellularLocation>
</comment>
<reference evidence="14 15" key="1">
    <citation type="submission" date="2014-11" db="EMBL/GenBank/DDBJ databases">
        <title>Pan-genome of Gallibacterium spp.</title>
        <authorList>
            <person name="Kudirkiene E."/>
            <person name="Bojesen A.M."/>
        </authorList>
    </citation>
    <scope>NUCLEOTIDE SEQUENCE [LARGE SCALE GENOMIC DNA]</scope>
    <source>
        <strain evidence="14 15">F150</strain>
    </source>
</reference>
<organism evidence="14 15">
    <name type="scientific">Gallibacterium salpingitidis</name>
    <dbReference type="NCBI Taxonomy" id="505341"/>
    <lineage>
        <taxon>Bacteria</taxon>
        <taxon>Pseudomonadati</taxon>
        <taxon>Pseudomonadota</taxon>
        <taxon>Gammaproteobacteria</taxon>
        <taxon>Pasteurellales</taxon>
        <taxon>Pasteurellaceae</taxon>
        <taxon>Gallibacterium</taxon>
    </lineage>
</organism>
<keyword evidence="15" id="KW-1185">Reference proteome</keyword>
<evidence type="ECO:0000259" key="12">
    <source>
        <dbReference type="Pfam" id="PF01343"/>
    </source>
</evidence>
<evidence type="ECO:0000256" key="5">
    <source>
        <dbReference type="ARBA" id="ARBA00022692"/>
    </source>
</evidence>
<feature type="region of interest" description="Disordered" evidence="10">
    <location>
        <begin position="74"/>
        <end position="103"/>
    </location>
</feature>
<dbReference type="OrthoDB" id="5614232at2"/>
<feature type="transmembrane region" description="Helical" evidence="11">
    <location>
        <begin position="12"/>
        <end position="33"/>
    </location>
</feature>
<comment type="caution">
    <text evidence="14">The sequence shown here is derived from an EMBL/GenBank/DDBJ whole genome shotgun (WGS) entry which is preliminary data.</text>
</comment>
<dbReference type="RefSeq" id="WP_066109166.1">
    <property type="nucleotide sequence ID" value="NZ_JTJL01000050.1"/>
</dbReference>
<proteinExistence type="inferred from homology"/>
<evidence type="ECO:0000256" key="8">
    <source>
        <dbReference type="ARBA" id="ARBA00022989"/>
    </source>
</evidence>
<dbReference type="CDD" id="cd07023">
    <property type="entry name" value="S49_Sppa_N_C"/>
    <property type="match status" value="1"/>
</dbReference>
<dbReference type="NCBIfam" id="NF008745">
    <property type="entry name" value="PRK11778.1"/>
    <property type="match status" value="1"/>
</dbReference>
<dbReference type="GO" id="GO:0006508">
    <property type="term" value="P:proteolysis"/>
    <property type="evidence" value="ECO:0007669"/>
    <property type="project" value="UniProtKB-KW"/>
</dbReference>
<dbReference type="Pfam" id="PF01343">
    <property type="entry name" value="Peptidase_S49"/>
    <property type="match status" value="1"/>
</dbReference>
<keyword evidence="5 11" id="KW-0812">Transmembrane</keyword>
<dbReference type="PANTHER" id="PTHR42987:SF4">
    <property type="entry name" value="PROTEASE SOHB-RELATED"/>
    <property type="match status" value="1"/>
</dbReference>
<dbReference type="Pfam" id="PF08496">
    <property type="entry name" value="Peptidase_S49_N"/>
    <property type="match status" value="1"/>
</dbReference>
<keyword evidence="8 11" id="KW-1133">Transmembrane helix</keyword>
<evidence type="ECO:0000313" key="15">
    <source>
        <dbReference type="Proteomes" id="UP000092649"/>
    </source>
</evidence>
<dbReference type="InterPro" id="IPR002142">
    <property type="entry name" value="Peptidase_S49"/>
</dbReference>
<evidence type="ECO:0000256" key="4">
    <source>
        <dbReference type="ARBA" id="ARBA00022670"/>
    </source>
</evidence>
<evidence type="ECO:0000256" key="9">
    <source>
        <dbReference type="ARBA" id="ARBA00023136"/>
    </source>
</evidence>
<keyword evidence="6" id="KW-0378">Hydrolase</keyword>
<dbReference type="PATRIC" id="fig|505341.3.peg.1845"/>
<keyword evidence="9 11" id="KW-0472">Membrane</keyword>
<dbReference type="AlphaFoldDB" id="A0A1A7NQ46"/>
<dbReference type="InterPro" id="IPR013703">
    <property type="entry name" value="Peptidase_S49_N_proteobac"/>
</dbReference>
<evidence type="ECO:0000256" key="7">
    <source>
        <dbReference type="ARBA" id="ARBA00022825"/>
    </source>
</evidence>
<gene>
    <name evidence="14" type="ORF">QS62_09185</name>
</gene>
<evidence type="ECO:0000256" key="1">
    <source>
        <dbReference type="ARBA" id="ARBA00004236"/>
    </source>
</evidence>
<dbReference type="PANTHER" id="PTHR42987">
    <property type="entry name" value="PEPTIDASE S49"/>
    <property type="match status" value="1"/>
</dbReference>
<evidence type="ECO:0000256" key="2">
    <source>
        <dbReference type="ARBA" id="ARBA00008683"/>
    </source>
</evidence>
<dbReference type="GO" id="GO:0005886">
    <property type="term" value="C:plasma membrane"/>
    <property type="evidence" value="ECO:0007669"/>
    <property type="project" value="UniProtKB-SubCell"/>
</dbReference>
<evidence type="ECO:0000259" key="13">
    <source>
        <dbReference type="Pfam" id="PF08496"/>
    </source>
</evidence>
<sequence>MWSDILMNYSVFILEVITLVVVVAVIFAVIFVLKQKNHAKAGELRITNLNHQYEDQQQLLKTFRLDEHQVKQLEKARKKQEKAEAKAAKKKAKQAEKTEQSQTEQNLFAEQKPCLFVLDFNGDIQANAAAALREELNAILAVARPEKDEVLLRLESPGGVVHGYGFAASQLQRLRDKQIPLTIAVDKVAASGGYMMACVANKIVAAPFAIIGSIGVVAQVPNIYRLLKKHDVDVDVMTAGEYKRTVTVLGENTEKGKQKFQQELEETHQLFKQFVAEHRPQVEIEKVATGEHWFGKQALDLALIDEVKTSDDLILQAITEKDVLQVKYCVKKSLVQKLGKQAEESATSVLEKALYQDRRTFF</sequence>
<feature type="domain" description="Peptidase S49 N-terminal proteobacteria" evidence="13">
    <location>
        <begin position="4"/>
        <end position="171"/>
    </location>
</feature>
<feature type="compositionally biased region" description="Basic and acidic residues" evidence="10">
    <location>
        <begin position="74"/>
        <end position="99"/>
    </location>
</feature>
<feature type="domain" description="Peptidase S49" evidence="12">
    <location>
        <begin position="174"/>
        <end position="323"/>
    </location>
</feature>
<dbReference type="Gene3D" id="3.90.226.10">
    <property type="entry name" value="2-enoyl-CoA Hydratase, Chain A, domain 1"/>
    <property type="match status" value="1"/>
</dbReference>
<keyword evidence="3" id="KW-1003">Cell membrane</keyword>
<evidence type="ECO:0000256" key="6">
    <source>
        <dbReference type="ARBA" id="ARBA00022801"/>
    </source>
</evidence>
<evidence type="ECO:0000313" key="14">
    <source>
        <dbReference type="EMBL" id="OBW92322.1"/>
    </source>
</evidence>
<dbReference type="Gene3D" id="6.20.330.10">
    <property type="match status" value="1"/>
</dbReference>
<dbReference type="InterPro" id="IPR029045">
    <property type="entry name" value="ClpP/crotonase-like_dom_sf"/>
</dbReference>
<dbReference type="Proteomes" id="UP000092649">
    <property type="component" value="Unassembled WGS sequence"/>
</dbReference>
<protein>
    <submittedName>
        <fullName evidence="14">Peptidase</fullName>
    </submittedName>
</protein>
<dbReference type="EMBL" id="JTJL01000050">
    <property type="protein sequence ID" value="OBW92322.1"/>
    <property type="molecule type" value="Genomic_DNA"/>
</dbReference>
<comment type="similarity">
    <text evidence="2">Belongs to the peptidase S49 family.</text>
</comment>